<dbReference type="STRING" id="1392247.A0A3N4KK70"/>
<evidence type="ECO:0000256" key="8">
    <source>
        <dbReference type="SAM" id="MobiDB-lite"/>
    </source>
</evidence>
<feature type="transmembrane region" description="Helical" evidence="7">
    <location>
        <begin position="410"/>
        <end position="427"/>
    </location>
</feature>
<sequence>MYRTQSSSSSRFSAFRKPHEILSPSPISPSHSRERNRSSGGSSVGSQQGQPNLLVDESGDEADRGGPSRVRSESPPWNEHNSNLIPLLPMNESRGLLSRTPSPYPPTRSDDLDKLGDGSSREWRIGMGSEGRAKETGWRSWMRDGKLGRWLWNTQRGWMVYIGFLVIFYSAAGFGLSVVNNFTLLIGVYKFVYPITTTLFQLVFTQIFLYFGASITRSFSRSLNSLGLAHIIAPTSTPSKGKRRASGGGLRDFARRLTCGDREGGVFEFKWAEVRKVIPLAVVHSLKVVLSNISFAYTHPSIYHISRVPSLIFVLMFTACFLRNQGLSVTTLSSCITMTLSLAMACLRPGTRFAIEGFLAGIFSTIFVAAYPVLLSKTYKSLLKPSGNDDLLGVGVETEGKDETRTAWKLLHYTNFISILVVLPWVFLSGDWGDISRNCYILDVPWFWLLVVFSGIGAWGTFVGGFLLVKATTPLTMVVSTYPRTALQTLFMPPNLPTWSWVGVLTCWGSSIWYLLGRRKECGVSFFNTVDGDEPIQVTRGRARGNSSL</sequence>
<reference evidence="9 10" key="1">
    <citation type="journal article" date="2018" name="Nat. Ecol. Evol.">
        <title>Pezizomycetes genomes reveal the molecular basis of ectomycorrhizal truffle lifestyle.</title>
        <authorList>
            <person name="Murat C."/>
            <person name="Payen T."/>
            <person name="Noel B."/>
            <person name="Kuo A."/>
            <person name="Morin E."/>
            <person name="Chen J."/>
            <person name="Kohler A."/>
            <person name="Krizsan K."/>
            <person name="Balestrini R."/>
            <person name="Da Silva C."/>
            <person name="Montanini B."/>
            <person name="Hainaut M."/>
            <person name="Levati E."/>
            <person name="Barry K.W."/>
            <person name="Belfiori B."/>
            <person name="Cichocki N."/>
            <person name="Clum A."/>
            <person name="Dockter R.B."/>
            <person name="Fauchery L."/>
            <person name="Guy J."/>
            <person name="Iotti M."/>
            <person name="Le Tacon F."/>
            <person name="Lindquist E.A."/>
            <person name="Lipzen A."/>
            <person name="Malagnac F."/>
            <person name="Mello A."/>
            <person name="Molinier V."/>
            <person name="Miyauchi S."/>
            <person name="Poulain J."/>
            <person name="Riccioni C."/>
            <person name="Rubini A."/>
            <person name="Sitrit Y."/>
            <person name="Splivallo R."/>
            <person name="Traeger S."/>
            <person name="Wang M."/>
            <person name="Zifcakova L."/>
            <person name="Wipf D."/>
            <person name="Zambonelli A."/>
            <person name="Paolocci F."/>
            <person name="Nowrousian M."/>
            <person name="Ottonello S."/>
            <person name="Baldrian P."/>
            <person name="Spatafora J.W."/>
            <person name="Henrissat B."/>
            <person name="Nagy L.G."/>
            <person name="Aury J.M."/>
            <person name="Wincker P."/>
            <person name="Grigoriev I.V."/>
            <person name="Bonfante P."/>
            <person name="Martin F.M."/>
        </authorList>
    </citation>
    <scope>NUCLEOTIDE SEQUENCE [LARGE SCALE GENOMIC DNA]</scope>
    <source>
        <strain evidence="9 10">CCBAS932</strain>
    </source>
</reference>
<feature type="transmembrane region" description="Helical" evidence="7">
    <location>
        <begin position="191"/>
        <end position="213"/>
    </location>
</feature>
<evidence type="ECO:0000313" key="9">
    <source>
        <dbReference type="EMBL" id="RPB09759.1"/>
    </source>
</evidence>
<feature type="compositionally biased region" description="Basic and acidic residues" evidence="8">
    <location>
        <begin position="61"/>
        <end position="72"/>
    </location>
</feature>
<dbReference type="EMBL" id="ML119149">
    <property type="protein sequence ID" value="RPB09759.1"/>
    <property type="molecule type" value="Genomic_DNA"/>
</dbReference>
<evidence type="ECO:0000256" key="4">
    <source>
        <dbReference type="ARBA" id="ARBA00022692"/>
    </source>
</evidence>
<comment type="subcellular location">
    <subcellularLocation>
        <location evidence="7">Golgi apparatus membrane</location>
        <topology evidence="7">Multi-pass membrane protein</topology>
    </subcellularLocation>
    <subcellularLocation>
        <location evidence="7">Cytoplasmic vesicle membrane</location>
        <topology evidence="7">Multi-pass membrane protein</topology>
    </subcellularLocation>
    <subcellularLocation>
        <location evidence="7">Endoplasmic reticulum membrane</location>
        <topology evidence="7">Multi-pass membrane protein</topology>
    </subcellularLocation>
</comment>
<keyword evidence="7" id="KW-0333">Golgi apparatus</keyword>
<feature type="region of interest" description="Disordered" evidence="8">
    <location>
        <begin position="1"/>
        <end position="124"/>
    </location>
</feature>
<comment type="similarity">
    <text evidence="2 7">Belongs to the TPT transporter family. SLC35D subfamily.</text>
</comment>
<feature type="compositionally biased region" description="Low complexity" evidence="8">
    <location>
        <begin position="1"/>
        <end position="30"/>
    </location>
</feature>
<feature type="compositionally biased region" description="Low complexity" evidence="8">
    <location>
        <begin position="38"/>
        <end position="50"/>
    </location>
</feature>
<comment type="function">
    <text evidence="1 7">Involved in the import of GDP-mannose from the cytoplasm into the Golgi lumen.</text>
</comment>
<evidence type="ECO:0000256" key="5">
    <source>
        <dbReference type="ARBA" id="ARBA00022989"/>
    </source>
</evidence>
<dbReference type="GO" id="GO:0005789">
    <property type="term" value="C:endoplasmic reticulum membrane"/>
    <property type="evidence" value="ECO:0007669"/>
    <property type="project" value="UniProtKB-SubCell"/>
</dbReference>
<dbReference type="GO" id="GO:0000139">
    <property type="term" value="C:Golgi membrane"/>
    <property type="evidence" value="ECO:0007669"/>
    <property type="project" value="UniProtKB-SubCell"/>
</dbReference>
<protein>
    <recommendedName>
        <fullName evidence="7">GDP-mannose transporter</fullName>
        <shortName evidence="7">GMT</shortName>
    </recommendedName>
</protein>
<dbReference type="PANTHER" id="PTHR11132">
    <property type="entry name" value="SOLUTE CARRIER FAMILY 35"/>
    <property type="match status" value="1"/>
</dbReference>
<dbReference type="AlphaFoldDB" id="A0A3N4KK70"/>
<keyword evidence="7" id="KW-0813">Transport</keyword>
<keyword evidence="7" id="KW-0762">Sugar transport</keyword>
<dbReference type="InterPro" id="IPR050186">
    <property type="entry name" value="TPT_transporter"/>
</dbReference>
<keyword evidence="4 7" id="KW-0812">Transmembrane</keyword>
<dbReference type="GO" id="GO:0030659">
    <property type="term" value="C:cytoplasmic vesicle membrane"/>
    <property type="evidence" value="ECO:0007669"/>
    <property type="project" value="UniProtKB-SubCell"/>
</dbReference>
<gene>
    <name evidence="9" type="ORF">P167DRAFT_607791</name>
</gene>
<feature type="compositionally biased region" description="Basic and acidic residues" evidence="8">
    <location>
        <begin position="108"/>
        <end position="124"/>
    </location>
</feature>
<keyword evidence="6 7" id="KW-0472">Membrane</keyword>
<dbReference type="OrthoDB" id="5547497at2759"/>
<feature type="transmembrane region" description="Helical" evidence="7">
    <location>
        <begin position="447"/>
        <end position="468"/>
    </location>
</feature>
<keyword evidence="5 7" id="KW-1133">Transmembrane helix</keyword>
<organism evidence="9 10">
    <name type="scientific">Morchella conica CCBAS932</name>
    <dbReference type="NCBI Taxonomy" id="1392247"/>
    <lineage>
        <taxon>Eukaryota</taxon>
        <taxon>Fungi</taxon>
        <taxon>Dikarya</taxon>
        <taxon>Ascomycota</taxon>
        <taxon>Pezizomycotina</taxon>
        <taxon>Pezizomycetes</taxon>
        <taxon>Pezizales</taxon>
        <taxon>Morchellaceae</taxon>
        <taxon>Morchella</taxon>
    </lineage>
</organism>
<keyword evidence="10" id="KW-1185">Reference proteome</keyword>
<dbReference type="InParanoid" id="A0A3N4KK70"/>
<dbReference type="Proteomes" id="UP000277580">
    <property type="component" value="Unassembled WGS sequence"/>
</dbReference>
<keyword evidence="7" id="KW-0256">Endoplasmic reticulum</keyword>
<evidence type="ECO:0000256" key="7">
    <source>
        <dbReference type="RuleBase" id="RU367097"/>
    </source>
</evidence>
<evidence type="ECO:0000256" key="3">
    <source>
        <dbReference type="ARBA" id="ARBA00011182"/>
    </source>
</evidence>
<evidence type="ECO:0000256" key="6">
    <source>
        <dbReference type="ARBA" id="ARBA00023136"/>
    </source>
</evidence>
<proteinExistence type="inferred from homology"/>
<evidence type="ECO:0000256" key="2">
    <source>
        <dbReference type="ARBA" id="ARBA00010425"/>
    </source>
</evidence>
<feature type="transmembrane region" description="Helical" evidence="7">
    <location>
        <begin position="498"/>
        <end position="516"/>
    </location>
</feature>
<accession>A0A3N4KK70</accession>
<feature type="transmembrane region" description="Helical" evidence="7">
    <location>
        <begin position="158"/>
        <end position="179"/>
    </location>
</feature>
<feature type="transmembrane region" description="Helical" evidence="7">
    <location>
        <begin position="353"/>
        <end position="374"/>
    </location>
</feature>
<comment type="subunit">
    <text evidence="3 7">Homooligomer.</text>
</comment>
<keyword evidence="7" id="KW-0968">Cytoplasmic vesicle</keyword>
<evidence type="ECO:0000256" key="1">
    <source>
        <dbReference type="ARBA" id="ARBA00003420"/>
    </source>
</evidence>
<evidence type="ECO:0000313" key="10">
    <source>
        <dbReference type="Proteomes" id="UP000277580"/>
    </source>
</evidence>
<name>A0A3N4KK70_9PEZI</name>